<feature type="region of interest" description="Disordered" evidence="1">
    <location>
        <begin position="70"/>
        <end position="96"/>
    </location>
</feature>
<name>A0A1I1GH37_9LACO</name>
<sequence length="218" mass="25125">MILFSFLILFIFLLYLCFVFLTWMPAILIVLLLILGVMFIFTHLLPILLIIAVLWGISYFVKKQRSDKSEQQGQHFSRSAEGPKTVHDDQPSMTRQKKPIHPFKATLNTVEEQFKQNQALNLGDGFWVDQARQKVLVVLGDDDTDDYLEANFSDIQKYFTQFESDYSKTYAIHFKGMADNDFANVTLSKQSNDLLGQSPVDYLQTLLSHYGVPLKKKD</sequence>
<dbReference type="EMBL" id="FOLI01000005">
    <property type="protein sequence ID" value="SFC10755.1"/>
    <property type="molecule type" value="Genomic_DNA"/>
</dbReference>
<keyword evidence="2" id="KW-0472">Membrane</keyword>
<dbReference type="Proteomes" id="UP000199376">
    <property type="component" value="Unassembled WGS sequence"/>
</dbReference>
<evidence type="ECO:0000256" key="1">
    <source>
        <dbReference type="SAM" id="MobiDB-lite"/>
    </source>
</evidence>
<dbReference type="AlphaFoldDB" id="A0A1I1GH37"/>
<feature type="transmembrane region" description="Helical" evidence="2">
    <location>
        <begin position="7"/>
        <end position="34"/>
    </location>
</feature>
<keyword evidence="2" id="KW-0812">Transmembrane</keyword>
<accession>A0A1I1GH37</accession>
<evidence type="ECO:0000313" key="3">
    <source>
        <dbReference type="EMBL" id="SFC10755.1"/>
    </source>
</evidence>
<gene>
    <name evidence="3" type="ORF">SAMN05660453_1081</name>
</gene>
<reference evidence="3 4" key="1">
    <citation type="submission" date="2016-10" db="EMBL/GenBank/DDBJ databases">
        <authorList>
            <person name="de Groot N.N."/>
        </authorList>
    </citation>
    <scope>NUCLEOTIDE SEQUENCE [LARGE SCALE GENOMIC DNA]</scope>
    <source>
        <strain evidence="3 4">DSM 19113</strain>
    </source>
</reference>
<keyword evidence="2" id="KW-1133">Transmembrane helix</keyword>
<proteinExistence type="predicted"/>
<feature type="transmembrane region" description="Helical" evidence="2">
    <location>
        <begin position="40"/>
        <end position="61"/>
    </location>
</feature>
<evidence type="ECO:0000256" key="2">
    <source>
        <dbReference type="SAM" id="Phobius"/>
    </source>
</evidence>
<evidence type="ECO:0000313" key="4">
    <source>
        <dbReference type="Proteomes" id="UP000199376"/>
    </source>
</evidence>
<protein>
    <submittedName>
        <fullName evidence="3">Uncharacterized protein</fullName>
    </submittedName>
</protein>
<keyword evidence="4" id="KW-1185">Reference proteome</keyword>
<organism evidence="3 4">
    <name type="scientific">Fructobacillus durionis</name>
    <dbReference type="NCBI Taxonomy" id="283737"/>
    <lineage>
        <taxon>Bacteria</taxon>
        <taxon>Bacillati</taxon>
        <taxon>Bacillota</taxon>
        <taxon>Bacilli</taxon>
        <taxon>Lactobacillales</taxon>
        <taxon>Lactobacillaceae</taxon>
        <taxon>Fructobacillus</taxon>
    </lineage>
</organism>